<reference evidence="1 2" key="1">
    <citation type="submission" date="2016-02" db="EMBL/GenBank/DDBJ databases">
        <title>Biosynthesis of antibiotic leucinostatins and their inhibition on Phytophthora in bio-control Purpureocillium lilacinum.</title>
        <authorList>
            <person name="Wang G."/>
            <person name="Liu Z."/>
            <person name="Lin R."/>
            <person name="Li E."/>
            <person name="Mao Z."/>
            <person name="Ling J."/>
            <person name="Yin W."/>
            <person name="Xie B."/>
        </authorList>
    </citation>
    <scope>NUCLEOTIDE SEQUENCE [LARGE SCALE GENOMIC DNA]</scope>
    <source>
        <strain evidence="1">PLFJ-1</strain>
    </source>
</reference>
<proteinExistence type="predicted"/>
<name>A0A179HS42_PURLI</name>
<dbReference type="Proteomes" id="UP000078340">
    <property type="component" value="Unassembled WGS sequence"/>
</dbReference>
<organism evidence="1 2">
    <name type="scientific">Purpureocillium lilacinum</name>
    <name type="common">Paecilomyces lilacinus</name>
    <dbReference type="NCBI Taxonomy" id="33203"/>
    <lineage>
        <taxon>Eukaryota</taxon>
        <taxon>Fungi</taxon>
        <taxon>Dikarya</taxon>
        <taxon>Ascomycota</taxon>
        <taxon>Pezizomycotina</taxon>
        <taxon>Sordariomycetes</taxon>
        <taxon>Hypocreomycetidae</taxon>
        <taxon>Hypocreales</taxon>
        <taxon>Ophiocordycipitaceae</taxon>
        <taxon>Purpureocillium</taxon>
    </lineage>
</organism>
<protein>
    <submittedName>
        <fullName evidence="1">Uncharacterized protein</fullName>
    </submittedName>
</protein>
<evidence type="ECO:0000313" key="2">
    <source>
        <dbReference type="Proteomes" id="UP000078340"/>
    </source>
</evidence>
<dbReference type="AlphaFoldDB" id="A0A179HS42"/>
<sequence>MERTVVTALTRHCNSDGRGICPINLKRTALKQNEDYEMMMHVALYARYHSRNTRMALSLPARKKCPSPSWWCPVSILPYMQPAGCRHPHCSKGSVRAISVDWRKTPNNQGRRAISAVTSGMYAAALVTLTATRATSPAGRLDRATLFLSFLFYPLKGFRRVKKTLVTAKKESAHAAQFAAVCILVQRVASKGKVSLPRATFLGSARGPDDPTWTA</sequence>
<evidence type="ECO:0000313" key="1">
    <source>
        <dbReference type="EMBL" id="OAQ92183.1"/>
    </source>
</evidence>
<dbReference type="EMBL" id="LSBI01000003">
    <property type="protein sequence ID" value="OAQ92183.1"/>
    <property type="molecule type" value="Genomic_DNA"/>
</dbReference>
<gene>
    <name evidence="1" type="ORF">VFPFJ_03923</name>
</gene>
<comment type="caution">
    <text evidence="1">The sequence shown here is derived from an EMBL/GenBank/DDBJ whole genome shotgun (WGS) entry which is preliminary data.</text>
</comment>
<accession>A0A179HS42</accession>